<accession>A0A838XXN5</accession>
<gene>
    <name evidence="1" type="ORF">H1W37_07810</name>
</gene>
<dbReference type="RefSeq" id="WP_181759736.1">
    <property type="nucleotide sequence ID" value="NZ_BMCR01000006.1"/>
</dbReference>
<sequence>MPTLSRLLFVLVLLGGLAVAAVYGLATFVEPSQRDITVRVQMDGFGR</sequence>
<comment type="caution">
    <text evidence="1">The sequence shown here is derived from an EMBL/GenBank/DDBJ whole genome shotgun (WGS) entry which is preliminary data.</text>
</comment>
<proteinExistence type="predicted"/>
<reference evidence="1 2" key="2">
    <citation type="submission" date="2020-08" db="EMBL/GenBank/DDBJ databases">
        <title>Stappia taiwanensis sp. nov., isolated from a coastal thermal spring.</title>
        <authorList>
            <person name="Kampfer P."/>
        </authorList>
    </citation>
    <scope>NUCLEOTIDE SEQUENCE [LARGE SCALE GENOMIC DNA]</scope>
    <source>
        <strain evidence="1 2">DSM 23284</strain>
    </source>
</reference>
<dbReference type="EMBL" id="JACEON010000005">
    <property type="protein sequence ID" value="MBA4611550.1"/>
    <property type="molecule type" value="Genomic_DNA"/>
</dbReference>
<evidence type="ECO:0000313" key="2">
    <source>
        <dbReference type="Proteomes" id="UP000559404"/>
    </source>
</evidence>
<organism evidence="1 2">
    <name type="scientific">Stappia taiwanensis</name>
    <dbReference type="NCBI Taxonomy" id="992267"/>
    <lineage>
        <taxon>Bacteria</taxon>
        <taxon>Pseudomonadati</taxon>
        <taxon>Pseudomonadota</taxon>
        <taxon>Alphaproteobacteria</taxon>
        <taxon>Hyphomicrobiales</taxon>
        <taxon>Stappiaceae</taxon>
        <taxon>Stappia</taxon>
    </lineage>
</organism>
<reference evidence="1 2" key="1">
    <citation type="submission" date="2020-07" db="EMBL/GenBank/DDBJ databases">
        <authorList>
            <person name="Li M."/>
        </authorList>
    </citation>
    <scope>NUCLEOTIDE SEQUENCE [LARGE SCALE GENOMIC DNA]</scope>
    <source>
        <strain evidence="1 2">DSM 23284</strain>
    </source>
</reference>
<evidence type="ECO:0000313" key="1">
    <source>
        <dbReference type="EMBL" id="MBA4611550.1"/>
    </source>
</evidence>
<dbReference type="Proteomes" id="UP000559404">
    <property type="component" value="Unassembled WGS sequence"/>
</dbReference>
<keyword evidence="2" id="KW-1185">Reference proteome</keyword>
<dbReference type="AlphaFoldDB" id="A0A838XXN5"/>
<name>A0A838XXN5_9HYPH</name>
<evidence type="ECO:0008006" key="3">
    <source>
        <dbReference type="Google" id="ProtNLM"/>
    </source>
</evidence>
<protein>
    <recommendedName>
        <fullName evidence="3">Histidine kinase</fullName>
    </recommendedName>
</protein>